<evidence type="ECO:0000256" key="7">
    <source>
        <dbReference type="ARBA" id="ARBA00022840"/>
    </source>
</evidence>
<evidence type="ECO:0000256" key="2">
    <source>
        <dbReference type="ARBA" id="ARBA00008420"/>
    </source>
</evidence>
<gene>
    <name evidence="10" type="ORF">GCM10009737_22630</name>
</gene>
<dbReference type="InterPro" id="IPR006001">
    <property type="entry name" value="Therm_gnt_kin"/>
</dbReference>
<dbReference type="CDD" id="cd02021">
    <property type="entry name" value="GntK"/>
    <property type="match status" value="1"/>
</dbReference>
<organism evidence="10 11">
    <name type="scientific">Nocardioides lentus</name>
    <dbReference type="NCBI Taxonomy" id="338077"/>
    <lineage>
        <taxon>Bacteria</taxon>
        <taxon>Bacillati</taxon>
        <taxon>Actinomycetota</taxon>
        <taxon>Actinomycetes</taxon>
        <taxon>Propionibacteriales</taxon>
        <taxon>Nocardioidaceae</taxon>
        <taxon>Nocardioides</taxon>
    </lineage>
</organism>
<reference evidence="11" key="1">
    <citation type="journal article" date="2019" name="Int. J. Syst. Evol. Microbiol.">
        <title>The Global Catalogue of Microorganisms (GCM) 10K type strain sequencing project: providing services to taxonomists for standard genome sequencing and annotation.</title>
        <authorList>
            <consortium name="The Broad Institute Genomics Platform"/>
            <consortium name="The Broad Institute Genome Sequencing Center for Infectious Disease"/>
            <person name="Wu L."/>
            <person name="Ma J."/>
        </authorList>
    </citation>
    <scope>NUCLEOTIDE SEQUENCE [LARGE SCALE GENOMIC DNA]</scope>
    <source>
        <strain evidence="11">JCM 14046</strain>
    </source>
</reference>
<dbReference type="EC" id="2.7.1.12" evidence="3 9"/>
<evidence type="ECO:0000256" key="9">
    <source>
        <dbReference type="RuleBase" id="RU363066"/>
    </source>
</evidence>
<dbReference type="InterPro" id="IPR031322">
    <property type="entry name" value="Shikimate/glucono_kinase"/>
</dbReference>
<dbReference type="Pfam" id="PF01202">
    <property type="entry name" value="SKI"/>
    <property type="match status" value="1"/>
</dbReference>
<comment type="pathway">
    <text evidence="1">Carbohydrate acid metabolism.</text>
</comment>
<keyword evidence="4 9" id="KW-0808">Transferase</keyword>
<dbReference type="PANTHER" id="PTHR43442:SF3">
    <property type="entry name" value="GLUCONOKINASE-RELATED"/>
    <property type="match status" value="1"/>
</dbReference>
<proteinExistence type="inferred from homology"/>
<dbReference type="RefSeq" id="WP_344007217.1">
    <property type="nucleotide sequence ID" value="NZ_BAAAMY010000005.1"/>
</dbReference>
<keyword evidence="6 9" id="KW-0418">Kinase</keyword>
<dbReference type="InterPro" id="IPR027417">
    <property type="entry name" value="P-loop_NTPase"/>
</dbReference>
<dbReference type="EMBL" id="BAAAMY010000005">
    <property type="protein sequence ID" value="GAA1920563.1"/>
    <property type="molecule type" value="Genomic_DNA"/>
</dbReference>
<keyword evidence="5 9" id="KW-0547">Nucleotide-binding</keyword>
<sequence>MSTGHPAQVQHVVVMGVSGSGKSTVGEALAARLGLPFADADDLHPQANKDKMAAGEALDDEDRWPWLARVGEWLAQHPDGGVVTCSALKRAYRDVLREHAPAAYHVHLAGSREVIAERQAGRRGHFMPASLLDSQFDTLEPLADDEAGIVVDVADPVDDVVARAMTGVTSRG</sequence>
<dbReference type="NCBIfam" id="TIGR01313">
    <property type="entry name" value="therm_gnt_kin"/>
    <property type="match status" value="1"/>
</dbReference>
<evidence type="ECO:0000256" key="4">
    <source>
        <dbReference type="ARBA" id="ARBA00022679"/>
    </source>
</evidence>
<dbReference type="Gene3D" id="3.40.50.300">
    <property type="entry name" value="P-loop containing nucleotide triphosphate hydrolases"/>
    <property type="match status" value="1"/>
</dbReference>
<comment type="similarity">
    <text evidence="2 9">Belongs to the gluconokinase GntK/GntV family.</text>
</comment>
<accession>A0ABP5AVA0</accession>
<evidence type="ECO:0000256" key="5">
    <source>
        <dbReference type="ARBA" id="ARBA00022741"/>
    </source>
</evidence>
<evidence type="ECO:0000256" key="1">
    <source>
        <dbReference type="ARBA" id="ARBA00004761"/>
    </source>
</evidence>
<evidence type="ECO:0000256" key="8">
    <source>
        <dbReference type="ARBA" id="ARBA00048090"/>
    </source>
</evidence>
<dbReference type="PANTHER" id="PTHR43442">
    <property type="entry name" value="GLUCONOKINASE-RELATED"/>
    <property type="match status" value="1"/>
</dbReference>
<evidence type="ECO:0000313" key="11">
    <source>
        <dbReference type="Proteomes" id="UP001501612"/>
    </source>
</evidence>
<keyword evidence="11" id="KW-1185">Reference proteome</keyword>
<evidence type="ECO:0000313" key="10">
    <source>
        <dbReference type="EMBL" id="GAA1920563.1"/>
    </source>
</evidence>
<comment type="caution">
    <text evidence="10">The sequence shown here is derived from an EMBL/GenBank/DDBJ whole genome shotgun (WGS) entry which is preliminary data.</text>
</comment>
<comment type="catalytic activity">
    <reaction evidence="8 9">
        <text>D-gluconate + ATP = 6-phospho-D-gluconate + ADP + H(+)</text>
        <dbReference type="Rhea" id="RHEA:19433"/>
        <dbReference type="ChEBI" id="CHEBI:15378"/>
        <dbReference type="ChEBI" id="CHEBI:18391"/>
        <dbReference type="ChEBI" id="CHEBI:30616"/>
        <dbReference type="ChEBI" id="CHEBI:58759"/>
        <dbReference type="ChEBI" id="CHEBI:456216"/>
        <dbReference type="EC" id="2.7.1.12"/>
    </reaction>
</comment>
<protein>
    <recommendedName>
        <fullName evidence="3 9">Gluconokinase</fullName>
        <ecNumber evidence="3 9">2.7.1.12</ecNumber>
    </recommendedName>
</protein>
<evidence type="ECO:0000256" key="6">
    <source>
        <dbReference type="ARBA" id="ARBA00022777"/>
    </source>
</evidence>
<name>A0ABP5AVA0_9ACTN</name>
<dbReference type="SUPFAM" id="SSF52540">
    <property type="entry name" value="P-loop containing nucleoside triphosphate hydrolases"/>
    <property type="match status" value="1"/>
</dbReference>
<dbReference type="Proteomes" id="UP001501612">
    <property type="component" value="Unassembled WGS sequence"/>
</dbReference>
<keyword evidence="7 9" id="KW-0067">ATP-binding</keyword>
<evidence type="ECO:0000256" key="3">
    <source>
        <dbReference type="ARBA" id="ARBA00012054"/>
    </source>
</evidence>